<feature type="compositionally biased region" description="Basic and acidic residues" evidence="5">
    <location>
        <begin position="116"/>
        <end position="125"/>
    </location>
</feature>
<evidence type="ECO:0000313" key="6">
    <source>
        <dbReference type="EMBL" id="CAI5740001.1"/>
    </source>
</evidence>
<keyword evidence="4" id="KW-0732">Signal</keyword>
<evidence type="ECO:0000256" key="3">
    <source>
        <dbReference type="ARBA" id="ARBA00022525"/>
    </source>
</evidence>
<reference evidence="6" key="1">
    <citation type="submission" date="2022-12" db="EMBL/GenBank/DDBJ databases">
        <authorList>
            <person name="Webb A."/>
        </authorList>
    </citation>
    <scope>NUCLEOTIDE SEQUENCE</scope>
    <source>
        <strain evidence="6">Hp1</strain>
    </source>
</reference>
<evidence type="ECO:0000256" key="4">
    <source>
        <dbReference type="RuleBase" id="RU367124"/>
    </source>
</evidence>
<dbReference type="InterPro" id="IPR031825">
    <property type="entry name" value="RXLR"/>
</dbReference>
<name>A0AAV0UX91_HYABA</name>
<evidence type="ECO:0000313" key="7">
    <source>
        <dbReference type="Proteomes" id="UP001162031"/>
    </source>
</evidence>
<dbReference type="Proteomes" id="UP001162031">
    <property type="component" value="Unassembled WGS sequence"/>
</dbReference>
<gene>
    <name evidence="6" type="ORF">HBR001_LOCUS8014</name>
</gene>
<protein>
    <recommendedName>
        <fullName evidence="4">RxLR effector protein</fullName>
    </recommendedName>
</protein>
<keyword evidence="3 4" id="KW-0964">Secreted</keyword>
<evidence type="ECO:0000256" key="1">
    <source>
        <dbReference type="ARBA" id="ARBA00004613"/>
    </source>
</evidence>
<feature type="signal peptide" evidence="4">
    <location>
        <begin position="1"/>
        <end position="23"/>
    </location>
</feature>
<organism evidence="6 7">
    <name type="scientific">Hyaloperonospora brassicae</name>
    <name type="common">Brassica downy mildew</name>
    <name type="synonym">Peronospora brassicae</name>
    <dbReference type="NCBI Taxonomy" id="162125"/>
    <lineage>
        <taxon>Eukaryota</taxon>
        <taxon>Sar</taxon>
        <taxon>Stramenopiles</taxon>
        <taxon>Oomycota</taxon>
        <taxon>Peronosporomycetes</taxon>
        <taxon>Peronosporales</taxon>
        <taxon>Peronosporaceae</taxon>
        <taxon>Hyaloperonospora</taxon>
    </lineage>
</organism>
<feature type="chain" id="PRO_5043695795" description="RxLR effector protein" evidence="4">
    <location>
        <begin position="24"/>
        <end position="211"/>
    </location>
</feature>
<dbReference type="EMBL" id="CANTFL010001442">
    <property type="protein sequence ID" value="CAI5740001.1"/>
    <property type="molecule type" value="Genomic_DNA"/>
</dbReference>
<keyword evidence="7" id="KW-1185">Reference proteome</keyword>
<comment type="caution">
    <text evidence="6">The sequence shown here is derived from an EMBL/GenBank/DDBJ whole genome shotgun (WGS) entry which is preliminary data.</text>
</comment>
<comment type="function">
    <text evidence="4">Effector that suppresses plant defense responses during pathogen infection.</text>
</comment>
<feature type="region of interest" description="Disordered" evidence="5">
    <location>
        <begin position="90"/>
        <end position="144"/>
    </location>
</feature>
<sequence length="211" mass="22744">MRPSLYLSAALVCLSACSQAVVAAPDSDHLMSAVANTDGNAVASGGESQGKRFLKHWEDDAIPDTKDLRTPLTDNAKTLSAYEAELYDTDGISKGTPESNTRATRKHNATLLRTRNTNEKNKDDSSDSSDGSRNPSTGIGGDMLSQSYFHAQNSDKLYKQHMTAEESAIDLGLKNGVSIFQPKKSYAQKSYEAYLLRECARASNAAEPACA</sequence>
<comment type="similarity">
    <text evidence="2 4">Belongs to the RxLR effector family.</text>
</comment>
<evidence type="ECO:0000256" key="2">
    <source>
        <dbReference type="ARBA" id="ARBA00010400"/>
    </source>
</evidence>
<dbReference type="Pfam" id="PF16810">
    <property type="entry name" value="RXLR"/>
    <property type="match status" value="1"/>
</dbReference>
<proteinExistence type="inferred from homology"/>
<comment type="domain">
    <text evidence="4">The RxLR-dEER motif acts to carry the protein into the host cell cytoplasm through binding to cell surface phosphatidylinositol-3-phosphate.</text>
</comment>
<comment type="subcellular location">
    <subcellularLocation>
        <location evidence="1 4">Secreted</location>
    </subcellularLocation>
</comment>
<dbReference type="AlphaFoldDB" id="A0AAV0UX91"/>
<evidence type="ECO:0000256" key="5">
    <source>
        <dbReference type="SAM" id="MobiDB-lite"/>
    </source>
</evidence>
<accession>A0AAV0UX91</accession>